<feature type="compositionally biased region" description="Polar residues" evidence="1">
    <location>
        <begin position="1811"/>
        <end position="1824"/>
    </location>
</feature>
<feature type="compositionally biased region" description="Basic and acidic residues" evidence="1">
    <location>
        <begin position="653"/>
        <end position="662"/>
    </location>
</feature>
<dbReference type="Pfam" id="PF18562">
    <property type="entry name" value="CIDR1_gamma"/>
    <property type="match status" value="1"/>
</dbReference>
<feature type="compositionally biased region" description="Low complexity" evidence="1">
    <location>
        <begin position="1121"/>
        <end position="1130"/>
    </location>
</feature>
<evidence type="ECO:0000259" key="2">
    <source>
        <dbReference type="Pfam" id="PF03011"/>
    </source>
</evidence>
<feature type="domain" description="Duffy-binding-like" evidence="2">
    <location>
        <begin position="1682"/>
        <end position="1814"/>
    </location>
</feature>
<dbReference type="EMBL" id="KX154963">
    <property type="protein sequence ID" value="ANJ21083.1"/>
    <property type="molecule type" value="Genomic_DNA"/>
</dbReference>
<name>A0A191VZE7_PLAFA</name>
<dbReference type="InterPro" id="IPR008602">
    <property type="entry name" value="Duffy-antigen-binding"/>
</dbReference>
<feature type="compositionally biased region" description="Basic and acidic residues" evidence="1">
    <location>
        <begin position="1056"/>
        <end position="1066"/>
    </location>
</feature>
<feature type="non-terminal residue" evidence="6">
    <location>
        <position position="1851"/>
    </location>
</feature>
<dbReference type="InterPro" id="IPR042202">
    <property type="entry name" value="Duffy-ag-bd_sf"/>
</dbReference>
<dbReference type="InterPro" id="IPR041480">
    <property type="entry name" value="CIDR1_gamma"/>
</dbReference>
<feature type="compositionally biased region" description="Basic and acidic residues" evidence="1">
    <location>
        <begin position="620"/>
        <end position="631"/>
    </location>
</feature>
<organism evidence="6">
    <name type="scientific">Plasmodium falciparum</name>
    <name type="common">malaria parasite P. falciparum</name>
    <dbReference type="NCBI Taxonomy" id="5833"/>
    <lineage>
        <taxon>Eukaryota</taxon>
        <taxon>Sar</taxon>
        <taxon>Alveolata</taxon>
        <taxon>Apicomplexa</taxon>
        <taxon>Aconoidasida</taxon>
        <taxon>Haemosporida</taxon>
        <taxon>Plasmodiidae</taxon>
        <taxon>Plasmodium</taxon>
        <taxon>Plasmodium (Laverania)</taxon>
    </lineage>
</organism>
<dbReference type="InterPro" id="IPR004258">
    <property type="entry name" value="DBL"/>
</dbReference>
<feature type="domain" description="Cysteine-rich interdomain region 1 gamma" evidence="4">
    <location>
        <begin position="1609"/>
        <end position="1659"/>
    </location>
</feature>
<feature type="non-terminal residue" evidence="6">
    <location>
        <position position="1"/>
    </location>
</feature>
<dbReference type="Gene3D" id="1.20.58.830">
    <property type="match status" value="4"/>
</dbReference>
<feature type="domain" description="Duffy-binding-like" evidence="2">
    <location>
        <begin position="458"/>
        <end position="625"/>
    </location>
</feature>
<dbReference type="Pfam" id="PF22672">
    <property type="entry name" value="DBL_C"/>
    <property type="match status" value="2"/>
</dbReference>
<dbReference type="InterPro" id="IPR054595">
    <property type="entry name" value="DBL_C"/>
</dbReference>
<feature type="compositionally biased region" description="Gly residues" evidence="1">
    <location>
        <begin position="590"/>
        <end position="599"/>
    </location>
</feature>
<evidence type="ECO:0000259" key="5">
    <source>
        <dbReference type="Pfam" id="PF22672"/>
    </source>
</evidence>
<feature type="region of interest" description="Disordered" evidence="1">
    <location>
        <begin position="582"/>
        <end position="603"/>
    </location>
</feature>
<dbReference type="Gene3D" id="1.20.1310.20">
    <property type="entry name" value="Duffy-antigen binding domain"/>
    <property type="match status" value="3"/>
</dbReference>
<feature type="region of interest" description="Disordered" evidence="1">
    <location>
        <begin position="620"/>
        <end position="662"/>
    </location>
</feature>
<dbReference type="FunFam" id="1.20.58.1930:FF:000001">
    <property type="entry name" value="Erythrocyte membrane protein 1, PfEMP1"/>
    <property type="match status" value="1"/>
</dbReference>
<feature type="region of interest" description="Disordered" evidence="1">
    <location>
        <begin position="1121"/>
        <end position="1161"/>
    </location>
</feature>
<feature type="domain" description="Duffy-binding-like" evidence="5">
    <location>
        <begin position="129"/>
        <end position="287"/>
    </location>
</feature>
<accession>A0A191VZE7</accession>
<dbReference type="Gene3D" id="1.20.58.1930">
    <property type="match status" value="1"/>
</dbReference>
<dbReference type="FunFam" id="1.20.58.830:FF:000003">
    <property type="entry name" value="Erythrocyte membrane protein 1, PfEMP1"/>
    <property type="match status" value="1"/>
</dbReference>
<dbReference type="SUPFAM" id="SSF140924">
    <property type="entry name" value="Duffy binding domain-like"/>
    <property type="match status" value="5"/>
</dbReference>
<feature type="compositionally biased region" description="Polar residues" evidence="1">
    <location>
        <begin position="1144"/>
        <end position="1159"/>
    </location>
</feature>
<feature type="region of interest" description="Disordered" evidence="1">
    <location>
        <begin position="1228"/>
        <end position="1261"/>
    </location>
</feature>
<evidence type="ECO:0000259" key="4">
    <source>
        <dbReference type="Pfam" id="PF18562"/>
    </source>
</evidence>
<dbReference type="VEuPathDB" id="PlasmoDB:PfCD01_040017400"/>
<evidence type="ECO:0000259" key="3">
    <source>
        <dbReference type="Pfam" id="PF05424"/>
    </source>
</evidence>
<dbReference type="Pfam" id="PF05424">
    <property type="entry name" value="Duffy_binding"/>
    <property type="match status" value="3"/>
</dbReference>
<feature type="domain" description="Duffy-antigen binding" evidence="3">
    <location>
        <begin position="1"/>
        <end position="125"/>
    </location>
</feature>
<evidence type="ECO:0000313" key="6">
    <source>
        <dbReference type="EMBL" id="ANJ21083.1"/>
    </source>
</evidence>
<feature type="region of interest" description="Disordered" evidence="1">
    <location>
        <begin position="1808"/>
        <end position="1851"/>
    </location>
</feature>
<reference evidence="6" key="1">
    <citation type="journal article" date="2016" name="EMBO Mol. Med.">
        <title>Plasmodium falciparum var genes expressed in children with severe malaria encode CIDRalpha1 domains.</title>
        <authorList>
            <person name="Jespersen J.S."/>
            <person name="Wang C.W."/>
            <person name="Mkumbaye S.I."/>
            <person name="Minja D.T."/>
            <person name="Petersen B."/>
            <person name="Turner L."/>
            <person name="Petersen J.E."/>
            <person name="Lusingu J.P."/>
            <person name="Theander T.G."/>
            <person name="Lavstsen T."/>
        </authorList>
    </citation>
    <scope>NUCLEOTIDE SEQUENCE</scope>
    <source>
        <strain evidence="6">1922-5</strain>
    </source>
</reference>
<dbReference type="GO" id="GO:0046789">
    <property type="term" value="F:host cell surface receptor binding"/>
    <property type="evidence" value="ECO:0007669"/>
    <property type="project" value="InterPro"/>
</dbReference>
<dbReference type="Pfam" id="PF03011">
    <property type="entry name" value="PFEMP"/>
    <property type="match status" value="2"/>
</dbReference>
<evidence type="ECO:0000256" key="1">
    <source>
        <dbReference type="SAM" id="MobiDB-lite"/>
    </source>
</evidence>
<feature type="domain" description="Duffy-binding-like" evidence="5">
    <location>
        <begin position="1420"/>
        <end position="1567"/>
    </location>
</feature>
<feature type="domain" description="Duffy-antigen binding" evidence="3">
    <location>
        <begin position="705"/>
        <end position="880"/>
    </location>
</feature>
<protein>
    <submittedName>
        <fullName evidence="6">Erythrocyte membrane protein 1</fullName>
    </submittedName>
</protein>
<feature type="domain" description="Duffy-antigen binding" evidence="3">
    <location>
        <begin position="1163"/>
        <end position="1349"/>
    </location>
</feature>
<sequence length="1851" mass="210018">DIVRGKDLYLGYDDEEKKQRDDLEKKLKEIFKEIHDKLFKDNEKAKEHYKGDADNNYSKLREDWWTANRHTVWEAMTCEANGTYFRKTCCSGEWTDDKCRCKKNDGTNETDQVPTYFDYVPQYLRWFEEWAEDFCRLRKRKLEDAKKQCREKDKGGEKLYCDLNRHDCKKTVRGDHVFVEKDDCKDCQYSCSHFVNWIDNQKLEFLKQKKKYADEIKIYTNEASGGSRKTQAATTKVYDGYESKFYEKFKGRYRGVDAFLEKLNEEEVCTKNSEIEDGGTINFKTVNSSSAKNSDGSNETFYRTKYCEACPWCGAEQESNGGGWKDRQYTKCDPAKKYADYKKTDIPILTGDKGQSDIFQKYNKFCNGNGATGATGAPGTANGGATGGKGAASNSDNATTGYCGGTNNSDKGPSLCEKWTCYYKKKNEKDGGKEINFCVLQDDKARTSEEKSMHYNGFFWKWVHDMLIDSMQWRNEHGNCINKEQQSKCIPACKKPCDCFAKWVEQKKTEWGNIVKHFKTQDFGPQVENGGGGMLGGLTNSADVVLKTVLNIEDLFNNIKSGYGNEKDIKRIETLLKETGVASGGASASGVGGTGGSPGTGKKSLMDKLLEQELKDANRCKDCKKPEDKSRSRSAVTSPDHADQDEEEEHVDEPETKAAKEEDKVCEMVDTLIGENDGKQPIENCNQKVYEEWDCTNNIDSNNIGACMPPRRQKLCLYYIAHESQTENIKTDDDLRKAFIKTAAAETFLSWSYYKGKNSVDPEQLNNGEIPPEFLRSMFYTYGDYRDILFNTDISAKIPGTHVKNAIDFILKFFSNSDQKSPSGKTRQQWWDTNGPEIWKGMLCALQKAGGKKEELTCPDSKYQYNNVKFSDKSTSLEEFAKRPQFLRWMTEWAEWFCKMQKKEYENLVKQCKNCRNGGRDYCTKNTADCQQCDKQCKLYVTKIKKWEKQWNTMAIKYTLLYANAKIAAANGGLNTSVGAVNNEDKPVVDFLYNLYLQNGGKTTYDTAAGYIHQELQQVGCNTQTRFCGENHEEYAFKHPPKGYEDACTCNTRPPPIEDSRKRSEDSAEQPPARPPPPPVVPPIDVCTTVATALTGSLQDACEQKYDGKYYGWKCISDTTTKSGDTTSGGVPTTERVRGKRSTPESGPTSDKSDATTGSIGAICVPPRRRKLYVGELTKWAEKVAQPQAGEDAASPSNPRDGLRDAFIKSAAIETFFLWDRYKKENTKTQRGAGAALPLQLQQPRSGSDDNNPEKQLKEGTIPEEFKRQMFYTLGDYRDILFGDTSIVEAAISPSEKEKMQIIQKKIKEILNGDTPGQQPSDKREEFWTKHGKDIWKGMVCALTYKDSGEKGATSLEPIEGAETLLEQLKKTYDYNNVHLEDNTVDGQLDKNAPHLSPSNGSTKLADFTRRPAYFRWLEEWGDGFCRERKKRLAQIYKECKVDKGDDGRCSGDGEDCKDQLGDDPTIVRDFDCPSCSKPCGLYKRWIQRKSKEFDEQKKKYRTESDSAQKNNDYKEFSATIENCTNAANFLERLASCSKTYNENDNGKYNQEDEIDFKEPGKTFRPATDCKPCSQFKVKCINGVCNGGGTKVECNGKKPITADRIKDRTENIDMLVSDKNTKEFKDGLNDCTEAGIFKGFREDVWKCGNVCGYNVCKPIKVNGETFEGKENGKNQIIIIRALFKRWLEYFVQDYNKIKHKISHCINKGNGSPCINRCVEQWIEKKKTEWEKIKKHYKNHNPHDDIKTSVKNFLGDVQPQTDVKKATGRKNISDFENSCHCNGAVSSENGQKRDVVVCLIEKLRKEAEKCPNQANGENEAQCENSTPLEDDEEPLEETEENQVKAPEICGDM</sequence>
<feature type="region of interest" description="Disordered" evidence="1">
    <location>
        <begin position="1047"/>
        <end position="1084"/>
    </location>
</feature>
<feature type="compositionally biased region" description="Acidic residues" evidence="1">
    <location>
        <begin position="643"/>
        <end position="652"/>
    </location>
</feature>
<dbReference type="GO" id="GO:0016020">
    <property type="term" value="C:membrane"/>
    <property type="evidence" value="ECO:0007669"/>
    <property type="project" value="InterPro"/>
</dbReference>
<feature type="compositionally biased region" description="Acidic residues" evidence="1">
    <location>
        <begin position="1827"/>
        <end position="1839"/>
    </location>
</feature>
<feature type="compositionally biased region" description="Polar residues" evidence="1">
    <location>
        <begin position="1240"/>
        <end position="1250"/>
    </location>
</feature>
<gene>
    <name evidence="6" type="primary">var</name>
</gene>
<proteinExistence type="predicted"/>
<feature type="compositionally biased region" description="Pro residues" evidence="1">
    <location>
        <begin position="1072"/>
        <end position="1082"/>
    </location>
</feature>